<dbReference type="EMBL" id="BK014681">
    <property type="protein sequence ID" value="DAD67580.1"/>
    <property type="molecule type" value="Genomic_DNA"/>
</dbReference>
<dbReference type="Gene3D" id="1.10.3790.10">
    <property type="entry name" value="NinB"/>
    <property type="match status" value="1"/>
</dbReference>
<sequence>MKSVLMEKRDGKVWLDTDLDFLFSTLRNGRYIISVKRASERRTIAQNDLMWSWFSCIEEETGTAKNDVYMYYCKKFLCKVVSVGERMEKIYQTSSMLNTVQMADFLKKIQADAAAELGITLPIPEDRYFEDFYNKYKT</sequence>
<organism evidence="1">
    <name type="scientific">Siphoviridae sp. cttU829</name>
    <dbReference type="NCBI Taxonomy" id="2823605"/>
    <lineage>
        <taxon>Viruses</taxon>
        <taxon>Duplodnaviria</taxon>
        <taxon>Heunggongvirae</taxon>
        <taxon>Uroviricota</taxon>
        <taxon>Caudoviricetes</taxon>
    </lineage>
</organism>
<evidence type="ECO:0000313" key="1">
    <source>
        <dbReference type="EMBL" id="DAD67580.1"/>
    </source>
</evidence>
<reference evidence="1" key="1">
    <citation type="journal article" date="2021" name="Proc. Natl. Acad. Sci. U.S.A.">
        <title>A Catalog of Tens of Thousands of Viruses from Human Metagenomes Reveals Hidden Associations with Chronic Diseases.</title>
        <authorList>
            <person name="Tisza M.J."/>
            <person name="Buck C.B."/>
        </authorList>
    </citation>
    <scope>NUCLEOTIDE SEQUENCE</scope>
    <source>
        <strain evidence="1">CttU829</strain>
    </source>
</reference>
<protein>
    <submittedName>
        <fullName evidence="1">HNHc nuclease</fullName>
    </submittedName>
</protein>
<accession>A0A8S5LC38</accession>
<proteinExistence type="predicted"/>
<name>A0A8S5LC38_9CAUD</name>
<dbReference type="SUPFAM" id="SSF103370">
    <property type="entry name" value="NinB"/>
    <property type="match status" value="1"/>
</dbReference>
<dbReference type="InterPro" id="IPR036619">
    <property type="entry name" value="NinB_sf"/>
</dbReference>